<name>A0A816X6U4_BRANA</name>
<proteinExistence type="predicted"/>
<dbReference type="AlphaFoldDB" id="A0A816X6U4"/>
<dbReference type="EMBL" id="HG994356">
    <property type="protein sequence ID" value="CAF2143210.1"/>
    <property type="molecule type" value="Genomic_DNA"/>
</dbReference>
<protein>
    <submittedName>
        <fullName evidence="1">(rape) hypothetical protein</fullName>
    </submittedName>
</protein>
<reference evidence="1" key="1">
    <citation type="submission" date="2021-01" db="EMBL/GenBank/DDBJ databases">
        <authorList>
            <consortium name="Genoscope - CEA"/>
            <person name="William W."/>
        </authorList>
    </citation>
    <scope>NUCLEOTIDE SEQUENCE</scope>
</reference>
<evidence type="ECO:0000313" key="1">
    <source>
        <dbReference type="EMBL" id="CAF2143210.1"/>
    </source>
</evidence>
<dbReference type="Proteomes" id="UP001295469">
    <property type="component" value="Chromosome A02"/>
</dbReference>
<organism evidence="1">
    <name type="scientific">Brassica napus</name>
    <name type="common">Rape</name>
    <dbReference type="NCBI Taxonomy" id="3708"/>
    <lineage>
        <taxon>Eukaryota</taxon>
        <taxon>Viridiplantae</taxon>
        <taxon>Streptophyta</taxon>
        <taxon>Embryophyta</taxon>
        <taxon>Tracheophyta</taxon>
        <taxon>Spermatophyta</taxon>
        <taxon>Magnoliopsida</taxon>
        <taxon>eudicotyledons</taxon>
        <taxon>Gunneridae</taxon>
        <taxon>Pentapetalae</taxon>
        <taxon>rosids</taxon>
        <taxon>malvids</taxon>
        <taxon>Brassicales</taxon>
        <taxon>Brassicaceae</taxon>
        <taxon>Brassiceae</taxon>
        <taxon>Brassica</taxon>
    </lineage>
</organism>
<gene>
    <name evidence="1" type="ORF">DARMORV10_A02P33430.1</name>
</gene>
<sequence>MIEYNTRLLERGSYFMKRHVLMDNFRIMMNLLREPIKNIQIERPFMSSSCLWPTRRNQRTLWRLMLTKKMKALELIDE</sequence>
<feature type="non-terminal residue" evidence="1">
    <location>
        <position position="78"/>
    </location>
</feature>
<accession>A0A816X6U4</accession>